<dbReference type="Pfam" id="PF01432">
    <property type="entry name" value="Peptidase_M3"/>
    <property type="match status" value="2"/>
</dbReference>
<protein>
    <submittedName>
        <fullName evidence="8">M3 family oligoendopeptidase</fullName>
    </submittedName>
</protein>
<comment type="cofactor">
    <cofactor evidence="6">
        <name>Zn(2+)</name>
        <dbReference type="ChEBI" id="CHEBI:29105"/>
    </cofactor>
    <text evidence="6">Binds 1 zinc ion.</text>
</comment>
<accession>A0A2A7B8L2</accession>
<dbReference type="GO" id="GO:0004222">
    <property type="term" value="F:metalloendopeptidase activity"/>
    <property type="evidence" value="ECO:0007669"/>
    <property type="project" value="InterPro"/>
</dbReference>
<dbReference type="GO" id="GO:0006508">
    <property type="term" value="P:proteolysis"/>
    <property type="evidence" value="ECO:0007669"/>
    <property type="project" value="UniProtKB-KW"/>
</dbReference>
<dbReference type="RefSeq" id="WP_097791340.1">
    <property type="nucleotide sequence ID" value="NZ_NOUV01000005.1"/>
</dbReference>
<keyword evidence="3 6" id="KW-0378">Hydrolase</keyword>
<comment type="similarity">
    <text evidence="6">Belongs to the peptidase M3 family.</text>
</comment>
<evidence type="ECO:0000256" key="5">
    <source>
        <dbReference type="ARBA" id="ARBA00023049"/>
    </source>
</evidence>
<evidence type="ECO:0000259" key="7">
    <source>
        <dbReference type="Pfam" id="PF01432"/>
    </source>
</evidence>
<dbReference type="EMBL" id="NOUV01000005">
    <property type="protein sequence ID" value="PDX87669.1"/>
    <property type="molecule type" value="Genomic_DNA"/>
</dbReference>
<evidence type="ECO:0000256" key="6">
    <source>
        <dbReference type="RuleBase" id="RU003435"/>
    </source>
</evidence>
<feature type="domain" description="Peptidase M3A/M3B catalytic" evidence="7">
    <location>
        <begin position="314"/>
        <end position="550"/>
    </location>
</feature>
<evidence type="ECO:0000256" key="2">
    <source>
        <dbReference type="ARBA" id="ARBA00022723"/>
    </source>
</evidence>
<evidence type="ECO:0000313" key="8">
    <source>
        <dbReference type="EMBL" id="PDX87669.1"/>
    </source>
</evidence>
<sequence length="563" mass="64085">MKFREMTYTRPDIDALLARCKELAAKAESAASGEALVAVYYEQSRAFADYNTAANLASIHYTCDTRDAAWKAEQDFFDANGPAVQNASVEISRAFLANPHVDALTEAFGTTCVAGMKNAVLGMDDRTIDLQKEYNALVSQYQQVYGGALVEFDGKQLTIPQLGPYKENLDPAVRRAAYEAEAGYFDAHRAELDELYTKIVKNLNEQAKILGYHDYSDLSYVRMNRIGYGPEEIRKFRDQVANDVVPQLKKVIELRKKRTGIEHLTFTDLPVSFRDGNPRPIEGYDARMAASRTMYHELSPETAAFIDFMQDNELFDVESRPGKMSGGYMTSLPAYKAPFIFANWNNTSADVDVLTHECGHAFEGYVAERDPKVPADLECPGMESAEIHSMAMEFLTAPWHHLLFGKDTEKYALLHAEDSFLFLAYGCIVDEFQHRMYQNPDLTPDERNAVWLELEHKYRPWIDFDNLPFYGRGAGWQRQLHIYECPFYYIDYCLSTMAALQFFLLSLKDHKDAWQRYLRLVRRAGMASYAELCETAGLKVPFTDGSIKAIAEEMEQWIAAHQV</sequence>
<keyword evidence="1 6" id="KW-0645">Protease</keyword>
<dbReference type="GO" id="GO:0046872">
    <property type="term" value="F:metal ion binding"/>
    <property type="evidence" value="ECO:0007669"/>
    <property type="project" value="UniProtKB-UniRule"/>
</dbReference>
<dbReference type="Proteomes" id="UP000220904">
    <property type="component" value="Unassembled WGS sequence"/>
</dbReference>
<evidence type="ECO:0000313" key="9">
    <source>
        <dbReference type="Proteomes" id="UP000220904"/>
    </source>
</evidence>
<organism evidence="8 9">
    <name type="scientific">Faecalibacterium prausnitzii</name>
    <dbReference type="NCBI Taxonomy" id="853"/>
    <lineage>
        <taxon>Bacteria</taxon>
        <taxon>Bacillati</taxon>
        <taxon>Bacillota</taxon>
        <taxon>Clostridia</taxon>
        <taxon>Eubacteriales</taxon>
        <taxon>Oscillospiraceae</taxon>
        <taxon>Faecalibacterium</taxon>
    </lineage>
</organism>
<dbReference type="CDD" id="cd09606">
    <property type="entry name" value="M3B_PepF"/>
    <property type="match status" value="1"/>
</dbReference>
<dbReference type="InterPro" id="IPR011976">
    <property type="entry name" value="Pept_M3B_oligopep-rel"/>
</dbReference>
<gene>
    <name evidence="8" type="ORF">CHR60_01130</name>
</gene>
<keyword evidence="4 6" id="KW-0862">Zinc</keyword>
<dbReference type="SUPFAM" id="SSF55486">
    <property type="entry name" value="Metalloproteases ('zincins'), catalytic domain"/>
    <property type="match status" value="1"/>
</dbReference>
<evidence type="ECO:0000256" key="3">
    <source>
        <dbReference type="ARBA" id="ARBA00022801"/>
    </source>
</evidence>
<feature type="domain" description="Peptidase M3A/M3B catalytic" evidence="7">
    <location>
        <begin position="165"/>
        <end position="264"/>
    </location>
</feature>
<dbReference type="OrthoDB" id="9762795at2"/>
<evidence type="ECO:0000256" key="4">
    <source>
        <dbReference type="ARBA" id="ARBA00022833"/>
    </source>
</evidence>
<keyword evidence="5 6" id="KW-0482">Metalloprotease</keyword>
<keyword evidence="2 6" id="KW-0479">Metal-binding</keyword>
<dbReference type="Gene3D" id="1.10.1370.30">
    <property type="match status" value="1"/>
</dbReference>
<proteinExistence type="inferred from homology"/>
<dbReference type="NCBIfam" id="TIGR02289">
    <property type="entry name" value="M3_not_pepF"/>
    <property type="match status" value="1"/>
</dbReference>
<dbReference type="InterPro" id="IPR001567">
    <property type="entry name" value="Pept_M3A_M3B_dom"/>
</dbReference>
<name>A0A2A7B8L2_9FIRM</name>
<dbReference type="AlphaFoldDB" id="A0A2A7B8L2"/>
<comment type="caution">
    <text evidence="8">The sequence shown here is derived from an EMBL/GenBank/DDBJ whole genome shotgun (WGS) entry which is preliminary data.</text>
</comment>
<reference evidence="8 9" key="1">
    <citation type="journal article" date="2017" name="Front. Microbiol.">
        <title>New Insights into the Diversity of the Genus Faecalibacterium.</title>
        <authorList>
            <person name="Benevides L."/>
            <person name="Burman S."/>
            <person name="Martin R."/>
            <person name="Robert V."/>
            <person name="Thomas M."/>
            <person name="Miquel S."/>
            <person name="Chain F."/>
            <person name="Sokol H."/>
            <person name="Bermudez-Humaran L.G."/>
            <person name="Morrison M."/>
            <person name="Langella P."/>
            <person name="Azevedo V.A."/>
            <person name="Chatel J.M."/>
            <person name="Soares S."/>
        </authorList>
    </citation>
    <scope>NUCLEOTIDE SEQUENCE [LARGE SCALE GENOMIC DNA]</scope>
    <source>
        <strain evidence="8 9">AHMP21</strain>
    </source>
</reference>
<evidence type="ECO:0000256" key="1">
    <source>
        <dbReference type="ARBA" id="ARBA00022670"/>
    </source>
</evidence>